<organism evidence="2 3">
    <name type="scientific">Anaerocolumna sedimenticola</name>
    <dbReference type="NCBI Taxonomy" id="2696063"/>
    <lineage>
        <taxon>Bacteria</taxon>
        <taxon>Bacillati</taxon>
        <taxon>Bacillota</taxon>
        <taxon>Clostridia</taxon>
        <taxon>Lachnospirales</taxon>
        <taxon>Lachnospiraceae</taxon>
        <taxon>Anaerocolumna</taxon>
    </lineage>
</organism>
<evidence type="ECO:0000256" key="1">
    <source>
        <dbReference type="SAM" id="Phobius"/>
    </source>
</evidence>
<proteinExistence type="predicted"/>
<evidence type="ECO:0000313" key="3">
    <source>
        <dbReference type="Proteomes" id="UP000464314"/>
    </source>
</evidence>
<dbReference type="AlphaFoldDB" id="A0A6P1TSE3"/>
<feature type="transmembrane region" description="Helical" evidence="1">
    <location>
        <begin position="35"/>
        <end position="52"/>
    </location>
</feature>
<dbReference type="InterPro" id="IPR006750">
    <property type="entry name" value="YdcZ"/>
</dbReference>
<dbReference type="PANTHER" id="PTHR34821:SF2">
    <property type="entry name" value="INNER MEMBRANE PROTEIN YDCZ"/>
    <property type="match status" value="1"/>
</dbReference>
<reference evidence="2 3" key="1">
    <citation type="submission" date="2020-01" db="EMBL/GenBank/DDBJ databases">
        <title>Genome analysis of Anaerocolumna sp. CBA3638.</title>
        <authorList>
            <person name="Kim J."/>
            <person name="Roh S.W."/>
        </authorList>
    </citation>
    <scope>NUCLEOTIDE SEQUENCE [LARGE SCALE GENOMIC DNA]</scope>
    <source>
        <strain evidence="2 3">CBA3638</strain>
    </source>
</reference>
<feature type="transmembrane region" description="Helical" evidence="1">
    <location>
        <begin position="64"/>
        <end position="87"/>
    </location>
</feature>
<dbReference type="PANTHER" id="PTHR34821">
    <property type="entry name" value="INNER MEMBRANE PROTEIN YDCZ"/>
    <property type="match status" value="1"/>
</dbReference>
<feature type="transmembrane region" description="Helical" evidence="1">
    <location>
        <begin position="93"/>
        <end position="114"/>
    </location>
</feature>
<dbReference type="Pfam" id="PF04657">
    <property type="entry name" value="DMT_YdcZ"/>
    <property type="match status" value="1"/>
</dbReference>
<dbReference type="GO" id="GO:0005886">
    <property type="term" value="C:plasma membrane"/>
    <property type="evidence" value="ECO:0007669"/>
    <property type="project" value="TreeGrafter"/>
</dbReference>
<dbReference type="Proteomes" id="UP000464314">
    <property type="component" value="Chromosome"/>
</dbReference>
<evidence type="ECO:0000313" key="2">
    <source>
        <dbReference type="EMBL" id="QHQ63854.1"/>
    </source>
</evidence>
<gene>
    <name evidence="2" type="ORF">Ana3638_21955</name>
</gene>
<protein>
    <submittedName>
        <fullName evidence="2">EamA family transporter</fullName>
    </submittedName>
</protein>
<sequence>MIYLLLSFLAGVSIVLGRIINAQLAEKIGTKQSTFINYITGLSLSIIVYLISKDKPIFSSVTRNIVPFWAYLGGLAGVVIIMASNYVTPRLSAFYITLLIFIGQLFTGILIDYFILKEISIGKCIGGFLVFIGLTYNLWIDKKASAS</sequence>
<keyword evidence="1" id="KW-0472">Membrane</keyword>
<keyword evidence="3" id="KW-1185">Reference proteome</keyword>
<accession>A0A6P1TSE3</accession>
<feature type="transmembrane region" description="Helical" evidence="1">
    <location>
        <begin position="121"/>
        <end position="140"/>
    </location>
</feature>
<dbReference type="KEGG" id="anr:Ana3638_21955"/>
<keyword evidence="1" id="KW-0812">Transmembrane</keyword>
<dbReference type="EMBL" id="CP048000">
    <property type="protein sequence ID" value="QHQ63854.1"/>
    <property type="molecule type" value="Genomic_DNA"/>
</dbReference>
<name>A0A6P1TSE3_9FIRM</name>
<keyword evidence="1" id="KW-1133">Transmembrane helix</keyword>